<gene>
    <name evidence="1" type="ORF">C0Z18_20800</name>
</gene>
<evidence type="ECO:0000313" key="1">
    <source>
        <dbReference type="EMBL" id="PMS17208.1"/>
    </source>
</evidence>
<evidence type="ECO:0000313" key="2">
    <source>
        <dbReference type="Proteomes" id="UP000235616"/>
    </source>
</evidence>
<organism evidence="1 2">
    <name type="scientific">Trinickia dabaoshanensis</name>
    <dbReference type="NCBI Taxonomy" id="564714"/>
    <lineage>
        <taxon>Bacteria</taxon>
        <taxon>Pseudomonadati</taxon>
        <taxon>Pseudomonadota</taxon>
        <taxon>Betaproteobacteria</taxon>
        <taxon>Burkholderiales</taxon>
        <taxon>Burkholderiaceae</taxon>
        <taxon>Trinickia</taxon>
    </lineage>
</organism>
<dbReference type="EMBL" id="PNYA01000020">
    <property type="protein sequence ID" value="PMS17208.1"/>
    <property type="molecule type" value="Genomic_DNA"/>
</dbReference>
<comment type="caution">
    <text evidence="1">The sequence shown here is derived from an EMBL/GenBank/DDBJ whole genome shotgun (WGS) entry which is preliminary data.</text>
</comment>
<dbReference type="RefSeq" id="WP_102647327.1">
    <property type="nucleotide sequence ID" value="NZ_PNYA01000020.1"/>
</dbReference>
<sequence length="78" mass="8564">MALSGSIEGPGWHVSAHTASAPDGYACTVRVAHSGACGEFEHEFKHAVRHRVEREALLAALREGMMWIDHKMAQGFDF</sequence>
<accession>A0A2N7VJ90</accession>
<keyword evidence="2" id="KW-1185">Reference proteome</keyword>
<dbReference type="AlphaFoldDB" id="A0A2N7VJ90"/>
<proteinExistence type="predicted"/>
<name>A0A2N7VJ90_9BURK</name>
<dbReference type="Proteomes" id="UP000235616">
    <property type="component" value="Unassembled WGS sequence"/>
</dbReference>
<dbReference type="OrthoDB" id="9154435at2"/>
<protein>
    <submittedName>
        <fullName evidence="1">UDP-glucose 4-epimerase</fullName>
    </submittedName>
</protein>
<reference evidence="1 2" key="1">
    <citation type="submission" date="2018-01" db="EMBL/GenBank/DDBJ databases">
        <title>Whole genome analyses suggest that Burkholderia sensu lato contains two further novel genera in the rhizoxinica-symbiotica group Mycetohabitans gen. nov., and Trinickia gen. nov.: implications for the evolution of diazotrophy and nodulation in the Burkholderiaceae.</title>
        <authorList>
            <person name="Estrada-de los Santos P."/>
            <person name="Palmer M."/>
            <person name="Chavez-Ramirez B."/>
            <person name="Beukes C."/>
            <person name="Steenkamp E.T."/>
            <person name="Hirsch A.M."/>
            <person name="Manyaka P."/>
            <person name="Maluk M."/>
            <person name="Lafos M."/>
            <person name="Crook M."/>
            <person name="Gross E."/>
            <person name="Simon M.F."/>
            <person name="Bueno dos Reis Junior F."/>
            <person name="Poole P.S."/>
            <person name="Venter S.N."/>
            <person name="James E.K."/>
        </authorList>
    </citation>
    <scope>NUCLEOTIDE SEQUENCE [LARGE SCALE GENOMIC DNA]</scope>
    <source>
        <strain evidence="1 2">GIMN1.004</strain>
    </source>
</reference>